<dbReference type="InterPro" id="IPR011047">
    <property type="entry name" value="Quinoprotein_ADH-like_sf"/>
</dbReference>
<dbReference type="PROSITE" id="PS00107">
    <property type="entry name" value="PROTEIN_KINASE_ATP"/>
    <property type="match status" value="1"/>
</dbReference>
<dbReference type="InterPro" id="IPR001680">
    <property type="entry name" value="WD40_rpt"/>
</dbReference>
<dbReference type="InterPro" id="IPR015943">
    <property type="entry name" value="WD40/YVTN_repeat-like_dom_sf"/>
</dbReference>
<evidence type="ECO:0000256" key="3">
    <source>
        <dbReference type="ARBA" id="ARBA00022777"/>
    </source>
</evidence>
<dbReference type="Pfam" id="PF00069">
    <property type="entry name" value="Pkinase"/>
    <property type="match status" value="1"/>
</dbReference>
<dbReference type="PANTHER" id="PTHR43289:SF6">
    <property type="entry name" value="SERINE_THREONINE-PROTEIN KINASE NEKL-3"/>
    <property type="match status" value="1"/>
</dbReference>
<dbReference type="EMBL" id="BKAG01000004">
    <property type="protein sequence ID" value="GEP41599.1"/>
    <property type="molecule type" value="Genomic_DNA"/>
</dbReference>
<name>A0A512M4D3_9BACT</name>
<dbReference type="SUPFAM" id="SSF56112">
    <property type="entry name" value="Protein kinase-like (PK-like)"/>
    <property type="match status" value="1"/>
</dbReference>
<evidence type="ECO:0000256" key="4">
    <source>
        <dbReference type="ARBA" id="ARBA00022840"/>
    </source>
</evidence>
<keyword evidence="2 6" id="KW-0547">Nucleotide-binding</keyword>
<dbReference type="CDD" id="cd14014">
    <property type="entry name" value="STKc_PknB_like"/>
    <property type="match status" value="1"/>
</dbReference>
<keyword evidence="9" id="KW-1185">Reference proteome</keyword>
<dbReference type="GO" id="GO:0005524">
    <property type="term" value="F:ATP binding"/>
    <property type="evidence" value="ECO:0007669"/>
    <property type="project" value="UniProtKB-UniRule"/>
</dbReference>
<gene>
    <name evidence="8" type="ORF">BGE01nite_08900</name>
</gene>
<dbReference type="Proteomes" id="UP000321577">
    <property type="component" value="Unassembled WGS sequence"/>
</dbReference>
<dbReference type="Gene3D" id="1.10.510.10">
    <property type="entry name" value="Transferase(Phosphotransferase) domain 1"/>
    <property type="match status" value="1"/>
</dbReference>
<dbReference type="SUPFAM" id="SSF50998">
    <property type="entry name" value="Quinoprotein alcohol dehydrogenase-like"/>
    <property type="match status" value="1"/>
</dbReference>
<dbReference type="InterPro" id="IPR008271">
    <property type="entry name" value="Ser/Thr_kinase_AS"/>
</dbReference>
<keyword evidence="5" id="KW-0853">WD repeat</keyword>
<dbReference type="GO" id="GO:0004674">
    <property type="term" value="F:protein serine/threonine kinase activity"/>
    <property type="evidence" value="ECO:0007669"/>
    <property type="project" value="TreeGrafter"/>
</dbReference>
<evidence type="ECO:0000313" key="8">
    <source>
        <dbReference type="EMBL" id="GEP41599.1"/>
    </source>
</evidence>
<dbReference type="InterPro" id="IPR000719">
    <property type="entry name" value="Prot_kinase_dom"/>
</dbReference>
<accession>A0A512M4D3</accession>
<keyword evidence="1" id="KW-0808">Transferase</keyword>
<dbReference type="PROSITE" id="PS50011">
    <property type="entry name" value="PROTEIN_KINASE_DOM"/>
    <property type="match status" value="1"/>
</dbReference>
<evidence type="ECO:0000256" key="5">
    <source>
        <dbReference type="PROSITE-ProRule" id="PRU00221"/>
    </source>
</evidence>
<feature type="binding site" evidence="6">
    <location>
        <position position="68"/>
    </location>
    <ligand>
        <name>ATP</name>
        <dbReference type="ChEBI" id="CHEBI:30616"/>
    </ligand>
</feature>
<dbReference type="Gene3D" id="3.30.200.20">
    <property type="entry name" value="Phosphorylase Kinase, domain 1"/>
    <property type="match status" value="1"/>
</dbReference>
<dbReference type="PROSITE" id="PS50082">
    <property type="entry name" value="WD_REPEATS_2"/>
    <property type="match status" value="1"/>
</dbReference>
<evidence type="ECO:0000313" key="9">
    <source>
        <dbReference type="Proteomes" id="UP000321577"/>
    </source>
</evidence>
<proteinExistence type="predicted"/>
<comment type="caution">
    <text evidence="8">The sequence shown here is derived from an EMBL/GenBank/DDBJ whole genome shotgun (WGS) entry which is preliminary data.</text>
</comment>
<evidence type="ECO:0000256" key="6">
    <source>
        <dbReference type="PROSITE-ProRule" id="PRU10141"/>
    </source>
</evidence>
<dbReference type="PANTHER" id="PTHR43289">
    <property type="entry name" value="MITOGEN-ACTIVATED PROTEIN KINASE KINASE KINASE 20-RELATED"/>
    <property type="match status" value="1"/>
</dbReference>
<feature type="domain" description="Protein kinase" evidence="7">
    <location>
        <begin position="38"/>
        <end position="314"/>
    </location>
</feature>
<dbReference type="InterPro" id="IPR017441">
    <property type="entry name" value="Protein_kinase_ATP_BS"/>
</dbReference>
<reference evidence="8 9" key="1">
    <citation type="submission" date="2019-07" db="EMBL/GenBank/DDBJ databases">
        <title>Whole genome shotgun sequence of Brevifollis gellanilyticus NBRC 108608.</title>
        <authorList>
            <person name="Hosoyama A."/>
            <person name="Uohara A."/>
            <person name="Ohji S."/>
            <person name="Ichikawa N."/>
        </authorList>
    </citation>
    <scope>NUCLEOTIDE SEQUENCE [LARGE SCALE GENOMIC DNA]</scope>
    <source>
        <strain evidence="8 9">NBRC 108608</strain>
    </source>
</reference>
<sequence length="995" mass="108185">MLRGGLDAEEMDTPTFDVLDTSHDLREENLETSLMGRYKLGSKLGGGGSGVVFKARQSLPVQREVVIKVLRGQVNTTPIIARFEMERQALAMMDHPGIARVLDAGETVDGRLFFAMERADGTSITSYVRQTSPVLRDRLRLFIAVCEAVHHAHQKGVIHRDLKPANILVTVENGIPKPKVVDFGLARALEARALGKHVIFTLHDQIIGTPGYISPEQAEHGGAAADVRGDVYALGALLYEMLTGTAAVDQKSLIGKPMEVALRAAIEQPLVPPSARDRNLRGDLDAIVLKALAIDPNQRYASAEALASDVQRHLNDWPVSARARGMLYLLGKWMRRYRWAVAAGTVALAAAAPKGWHFLQQYRQQQQEHALEVQQRSARLHNSSRKYFHDARLLSERGRNSDAIAHLAFALREDPQNGTAATYLSALLMQSHLGHRSSMTLSVKPGWEHIMHVAVNAQHRVAVAVCSGDKEKPDLIMRWSLDVSQGTENAATELGLPAGLKISAVQTSSDDGFLILGFTDGSLARYDIGAAAFLQFEDKLTESVAALAISGHGEFVMAAANPKAGGAETRLWDIAQGKPAAAVRPLIEPVQKMVIDEKAKNVVVAHGRALSLLDPRGTGDIHAPRGVSDGFISTLSVNPQGTLVAVGLWNGLIQVYETSNHLLPLGAPLVSTAPITDTGFNADGEVLLTGDSNGVVMTWNAREMRPLDAGEKLNGGIRLCRMTGGPQPMTLAISERGDLRLWQQDGQTVSAHQSQQLVDLCAASHDGSLTIDVQAREAALEVWELHASMLQPRVWKDPVPEAAGALTASAGQAGESELMLKSAQRTFTCDPDHQVHVTETVSGRQVCENLRHDAPVQHLALTPDGRSLITITTEGAHRVWDTLTGDPLTPTLKRNERATAVQPLAGGSGYLYRRENGTWMQLPLPARIPEAPAWFIDFAEARCSKRLHADGTATSIPREKQADIVKALPESEMSPLARLARWLRKRPAERSEWPQ</sequence>
<dbReference type="SMART" id="SM00220">
    <property type="entry name" value="S_TKc"/>
    <property type="match status" value="1"/>
</dbReference>
<keyword evidence="4 6" id="KW-0067">ATP-binding</keyword>
<dbReference type="AlphaFoldDB" id="A0A512M4D3"/>
<dbReference type="Gene3D" id="2.130.10.10">
    <property type="entry name" value="YVTN repeat-like/Quinoprotein amine dehydrogenase"/>
    <property type="match status" value="2"/>
</dbReference>
<dbReference type="SMART" id="SM00320">
    <property type="entry name" value="WD40"/>
    <property type="match status" value="4"/>
</dbReference>
<organism evidence="8 9">
    <name type="scientific">Brevifollis gellanilyticus</name>
    <dbReference type="NCBI Taxonomy" id="748831"/>
    <lineage>
        <taxon>Bacteria</taxon>
        <taxon>Pseudomonadati</taxon>
        <taxon>Verrucomicrobiota</taxon>
        <taxon>Verrucomicrobiia</taxon>
        <taxon>Verrucomicrobiales</taxon>
        <taxon>Verrucomicrobiaceae</taxon>
    </lineage>
</organism>
<protein>
    <recommendedName>
        <fullName evidence="7">Protein kinase domain-containing protein</fullName>
    </recommendedName>
</protein>
<keyword evidence="3" id="KW-0418">Kinase</keyword>
<evidence type="ECO:0000259" key="7">
    <source>
        <dbReference type="PROSITE" id="PS50011"/>
    </source>
</evidence>
<evidence type="ECO:0000256" key="2">
    <source>
        <dbReference type="ARBA" id="ARBA00022741"/>
    </source>
</evidence>
<dbReference type="PROSITE" id="PS00108">
    <property type="entry name" value="PROTEIN_KINASE_ST"/>
    <property type="match status" value="1"/>
</dbReference>
<feature type="repeat" description="WD" evidence="5">
    <location>
        <begin position="849"/>
        <end position="890"/>
    </location>
</feature>
<dbReference type="InterPro" id="IPR011009">
    <property type="entry name" value="Kinase-like_dom_sf"/>
</dbReference>
<evidence type="ECO:0000256" key="1">
    <source>
        <dbReference type="ARBA" id="ARBA00022679"/>
    </source>
</evidence>